<dbReference type="KEGG" id="smam:Mal15_52770"/>
<dbReference type="RefSeq" id="WP_147870306.1">
    <property type="nucleotide sequence ID" value="NZ_CP036264.1"/>
</dbReference>
<evidence type="ECO:0008006" key="3">
    <source>
        <dbReference type="Google" id="ProtNLM"/>
    </source>
</evidence>
<dbReference type="InterPro" id="IPR026405">
    <property type="entry name" value="Chlam/Ver/Plancto_rRNA"/>
</dbReference>
<sequence length="68" mass="7806">MTLDRSLKVKAGAIKARNVLTRAERIAQLQRLEKFNEDEAILGMPKVRVMKVSLKKKKKVKKADDDKK</sequence>
<dbReference type="Proteomes" id="UP000321353">
    <property type="component" value="Chromosome"/>
</dbReference>
<gene>
    <name evidence="1" type="ORF">Mal15_52770</name>
</gene>
<organism evidence="1 2">
    <name type="scientific">Stieleria maiorica</name>
    <dbReference type="NCBI Taxonomy" id="2795974"/>
    <lineage>
        <taxon>Bacteria</taxon>
        <taxon>Pseudomonadati</taxon>
        <taxon>Planctomycetota</taxon>
        <taxon>Planctomycetia</taxon>
        <taxon>Pirellulales</taxon>
        <taxon>Pirellulaceae</taxon>
        <taxon>Stieleria</taxon>
    </lineage>
</organism>
<accession>A0A5B9MME6</accession>
<dbReference type="EMBL" id="CP036264">
    <property type="protein sequence ID" value="QEG01201.1"/>
    <property type="molecule type" value="Genomic_DNA"/>
</dbReference>
<protein>
    <recommendedName>
        <fullName evidence="3">Small basic protein</fullName>
    </recommendedName>
</protein>
<keyword evidence="2" id="KW-1185">Reference proteome</keyword>
<evidence type="ECO:0000313" key="2">
    <source>
        <dbReference type="Proteomes" id="UP000321353"/>
    </source>
</evidence>
<evidence type="ECO:0000313" key="1">
    <source>
        <dbReference type="EMBL" id="QEG01201.1"/>
    </source>
</evidence>
<reference evidence="1 2" key="1">
    <citation type="submission" date="2019-02" db="EMBL/GenBank/DDBJ databases">
        <title>Planctomycetal bacteria perform biofilm scaping via a novel small molecule.</title>
        <authorList>
            <person name="Jeske O."/>
            <person name="Boedeker C."/>
            <person name="Wiegand S."/>
            <person name="Breitling P."/>
            <person name="Kallscheuer N."/>
            <person name="Jogler M."/>
            <person name="Rohde M."/>
            <person name="Petersen J."/>
            <person name="Medema M.H."/>
            <person name="Surup F."/>
            <person name="Jogler C."/>
        </authorList>
    </citation>
    <scope>NUCLEOTIDE SEQUENCE [LARGE SCALE GENOMIC DNA]</scope>
    <source>
        <strain evidence="1 2">Mal15</strain>
    </source>
</reference>
<dbReference type="AlphaFoldDB" id="A0A5B9MME6"/>
<proteinExistence type="predicted"/>
<name>A0A5B9MME6_9BACT</name>
<dbReference type="NCBIfam" id="TIGR04137">
    <property type="entry name" value="Chlam_Ver_rRNA"/>
    <property type="match status" value="1"/>
</dbReference>